<evidence type="ECO:0000313" key="2">
    <source>
        <dbReference type="Proteomes" id="UP000500767"/>
    </source>
</evidence>
<dbReference type="RefSeq" id="WP_171833838.1">
    <property type="nucleotide sequence ID" value="NZ_CP053709.1"/>
</dbReference>
<accession>A0A6M8HY60</accession>
<evidence type="ECO:0000313" key="1">
    <source>
        <dbReference type="EMBL" id="QKE93186.1"/>
    </source>
</evidence>
<sequence length="96" mass="10412">MTICTDPTHPEIADTAFCKALRWRVHDPNEALNIAASHHSRAAEVRLRGPGWEVQAARHDQMAAICETHAAALVTATQAARLPVVHPGFQDADTPV</sequence>
<proteinExistence type="predicted"/>
<geneLocation type="plasmid" evidence="1 2">
    <name>unnamed1</name>
</geneLocation>
<name>A0A6M8HY60_9PROT</name>
<keyword evidence="2" id="KW-1185">Reference proteome</keyword>
<dbReference type="Proteomes" id="UP000500767">
    <property type="component" value="Plasmid unnamed1"/>
</dbReference>
<organism evidence="1 2">
    <name type="scientific">Lichenicola cladoniae</name>
    <dbReference type="NCBI Taxonomy" id="1484109"/>
    <lineage>
        <taxon>Bacteria</taxon>
        <taxon>Pseudomonadati</taxon>
        <taxon>Pseudomonadota</taxon>
        <taxon>Alphaproteobacteria</taxon>
        <taxon>Acetobacterales</taxon>
        <taxon>Acetobacteraceae</taxon>
        <taxon>Lichenicola</taxon>
    </lineage>
</organism>
<keyword evidence="1" id="KW-0614">Plasmid</keyword>
<reference evidence="1 2" key="1">
    <citation type="journal article" date="2014" name="World J. Microbiol. Biotechnol.">
        <title>Biodiversity and physiological characteristics of Antarctic and Arctic lichens-associated bacteria.</title>
        <authorList>
            <person name="Lee Y.M."/>
            <person name="Kim E.H."/>
            <person name="Lee H.K."/>
            <person name="Hong S.G."/>
        </authorList>
    </citation>
    <scope>NUCLEOTIDE SEQUENCE [LARGE SCALE GENOMIC DNA]</scope>
    <source>
        <strain evidence="1 2">PAMC 26569</strain>
        <plasmid evidence="1">unnamed1</plasmid>
    </source>
</reference>
<dbReference type="EMBL" id="CP053709">
    <property type="protein sequence ID" value="QKE93186.1"/>
    <property type="molecule type" value="Genomic_DNA"/>
</dbReference>
<dbReference type="AlphaFoldDB" id="A0A6M8HY60"/>
<gene>
    <name evidence="1" type="ORF">HN018_23670</name>
</gene>
<dbReference type="KEGG" id="lck:HN018_23670"/>
<protein>
    <submittedName>
        <fullName evidence="1">Uncharacterized protein</fullName>
    </submittedName>
</protein>